<dbReference type="Proteomes" id="UP000306229">
    <property type="component" value="Chromosome"/>
</dbReference>
<sequence length="152" mass="17878">MALPTIFNKDISEKIIQRINHLKSDSQPNWGKMNVSEMLAHCNVTYEMVYENKHPKPNFFMKAMMKLFVKKIVTSETPYKHNGQTAPAFKIKDSRNFETEKIRLIDYINKTQQLGANSFDNKDSHSFGKLSTNEWNNMFYKHLDHHLHQFGV</sequence>
<dbReference type="OrthoDB" id="2599194at2"/>
<organism evidence="1 2">
    <name type="scientific">Aureibaculum algae</name>
    <dbReference type="NCBI Taxonomy" id="2584122"/>
    <lineage>
        <taxon>Bacteria</taxon>
        <taxon>Pseudomonadati</taxon>
        <taxon>Bacteroidota</taxon>
        <taxon>Flavobacteriia</taxon>
        <taxon>Flavobacteriales</taxon>
        <taxon>Flavobacteriaceae</taxon>
        <taxon>Aureibaculum</taxon>
    </lineage>
</organism>
<evidence type="ECO:0000313" key="2">
    <source>
        <dbReference type="Proteomes" id="UP000306229"/>
    </source>
</evidence>
<proteinExistence type="predicted"/>
<reference evidence="1 2" key="1">
    <citation type="submission" date="2019-05" db="EMBL/GenBank/DDBJ databases">
        <title>Algicella ahnfeltiae gen. nov., sp. nov., a novel marine bacterium of the family Flavobacteriaceae isolated from a red alga.</title>
        <authorList>
            <person name="Nedashkovskaya O.I."/>
            <person name="Kukhlevskiy A.D."/>
            <person name="Kim S.-G."/>
            <person name="Zhukova N.V."/>
            <person name="Mikhailov V.V."/>
        </authorList>
    </citation>
    <scope>NUCLEOTIDE SEQUENCE [LARGE SCALE GENOMIC DNA]</scope>
    <source>
        <strain evidence="1 2">10Alg115</strain>
    </source>
</reference>
<accession>A0A5B7TQK9</accession>
<evidence type="ECO:0000313" key="1">
    <source>
        <dbReference type="EMBL" id="QCX37731.1"/>
    </source>
</evidence>
<name>A0A5B7TQK9_9FLAO</name>
<dbReference type="AlphaFoldDB" id="A0A5B7TQK9"/>
<protein>
    <submittedName>
        <fullName evidence="1">DUF1569 domain-containing protein</fullName>
    </submittedName>
</protein>
<dbReference type="Pfam" id="PF07606">
    <property type="entry name" value="DUF1569"/>
    <property type="match status" value="1"/>
</dbReference>
<gene>
    <name evidence="1" type="ORF">FF125_04515</name>
</gene>
<dbReference type="InterPro" id="IPR011463">
    <property type="entry name" value="DUF1569"/>
</dbReference>
<keyword evidence="2" id="KW-1185">Reference proteome</keyword>
<dbReference type="KEGG" id="fbe:FF125_04515"/>
<dbReference type="EMBL" id="CP040749">
    <property type="protein sequence ID" value="QCX37731.1"/>
    <property type="molecule type" value="Genomic_DNA"/>
</dbReference>
<dbReference type="RefSeq" id="WP_138948658.1">
    <property type="nucleotide sequence ID" value="NZ_CP040749.1"/>
</dbReference>